<gene>
    <name evidence="1" type="ORF">NCS57_00826300</name>
</gene>
<dbReference type="Proteomes" id="UP001065298">
    <property type="component" value="Chromosome 6"/>
</dbReference>
<protein>
    <submittedName>
        <fullName evidence="1">Uncharacterized protein</fullName>
    </submittedName>
</protein>
<evidence type="ECO:0000313" key="2">
    <source>
        <dbReference type="Proteomes" id="UP001065298"/>
    </source>
</evidence>
<sequence>MPDGQEIVPRAFSGKTRRGSLGIYFACLDLALRVMQTSWVVKIRSIGDFWVTLERRCTERGIPPYPVPLPPMIHEDFNILENNTSCSVILGTERYYLPHYCMYEYRNYYHSGNIWWEADPLYIPNFTSHFVYNLKPHEQQDSDHIQFSKLFRGLPREIKDQIINLLPQRSLPIDCTYLMPQDEWKHVFINIPFLWDLDHEAIHKKTHSAPPNTEWDWEKLTRQS</sequence>
<organism evidence="1 2">
    <name type="scientific">Fusarium keratoplasticum</name>
    <dbReference type="NCBI Taxonomy" id="1328300"/>
    <lineage>
        <taxon>Eukaryota</taxon>
        <taxon>Fungi</taxon>
        <taxon>Dikarya</taxon>
        <taxon>Ascomycota</taxon>
        <taxon>Pezizomycotina</taxon>
        <taxon>Sordariomycetes</taxon>
        <taxon>Hypocreomycetidae</taxon>
        <taxon>Hypocreales</taxon>
        <taxon>Nectriaceae</taxon>
        <taxon>Fusarium</taxon>
        <taxon>Fusarium solani species complex</taxon>
    </lineage>
</organism>
<evidence type="ECO:0000313" key="1">
    <source>
        <dbReference type="EMBL" id="KAI8666030.1"/>
    </source>
</evidence>
<comment type="caution">
    <text evidence="1">The sequence shown here is derived from an EMBL/GenBank/DDBJ whole genome shotgun (WGS) entry which is preliminary data.</text>
</comment>
<proteinExistence type="predicted"/>
<name>A0ACC0QVB2_9HYPO</name>
<reference evidence="1" key="1">
    <citation type="submission" date="2022-06" db="EMBL/GenBank/DDBJ databases">
        <title>Fusarium solani species complex genomes reveal bases of compartmentalisation and animal pathogenesis.</title>
        <authorList>
            <person name="Tsai I.J."/>
        </authorList>
    </citation>
    <scope>NUCLEOTIDE SEQUENCE</scope>
    <source>
        <strain evidence="1">Fu6.1</strain>
    </source>
</reference>
<dbReference type="EMBL" id="CM046508">
    <property type="protein sequence ID" value="KAI8666030.1"/>
    <property type="molecule type" value="Genomic_DNA"/>
</dbReference>
<keyword evidence="2" id="KW-1185">Reference proteome</keyword>
<accession>A0ACC0QVB2</accession>